<dbReference type="Proteomes" id="UP000058857">
    <property type="component" value="Chromosome 2"/>
</dbReference>
<sequence>MFKTCRKTVEFSIHNPCPEIFLLKKRLKPDFRSPFPGEDCEKLSPLKNEFSMTAFSFWTNPFQKDSENYYSSQNPKKNISKGSASF</sequence>
<protein>
    <submittedName>
        <fullName evidence="1">Uncharacterized protein</fullName>
    </submittedName>
</protein>
<dbReference type="AlphaFoldDB" id="A0A0E3AZ19"/>
<gene>
    <name evidence="1" type="ORF">LBBP_04165</name>
</gene>
<dbReference type="PATRIC" id="fig|280505.15.peg.4053"/>
<dbReference type="EMBL" id="CP012030">
    <property type="protein sequence ID" value="ALO28294.1"/>
    <property type="molecule type" value="Genomic_DNA"/>
</dbReference>
<name>A0A0E3AZ19_LEPBO</name>
<evidence type="ECO:0000313" key="1">
    <source>
        <dbReference type="EMBL" id="ALO28294.1"/>
    </source>
</evidence>
<proteinExistence type="predicted"/>
<organism evidence="1">
    <name type="scientific">Leptospira borgpetersenii serovar Ballum</name>
    <dbReference type="NCBI Taxonomy" id="280505"/>
    <lineage>
        <taxon>Bacteria</taxon>
        <taxon>Pseudomonadati</taxon>
        <taxon>Spirochaetota</taxon>
        <taxon>Spirochaetia</taxon>
        <taxon>Leptospirales</taxon>
        <taxon>Leptospiraceae</taxon>
        <taxon>Leptospira</taxon>
    </lineage>
</organism>
<reference evidence="1 2" key="1">
    <citation type="journal article" date="2015" name="PLoS Negl. Trop. Dis.">
        <title>Distribution of Plasmids in Distinct Leptospira Pathogenic Species.</title>
        <authorList>
            <person name="Wang Y."/>
            <person name="Zhuang X."/>
            <person name="Zhong Y."/>
            <person name="Zhang C."/>
            <person name="Zhang Y."/>
            <person name="Zeng L."/>
            <person name="Zhu Y."/>
            <person name="He P."/>
            <person name="Dong K."/>
            <person name="Pal U."/>
            <person name="Guo X."/>
            <person name="Qin J."/>
        </authorList>
    </citation>
    <scope>NUCLEOTIDE SEQUENCE [LARGE SCALE GENOMIC DNA]</scope>
    <source>
        <strain evidence="1 2">56604</strain>
    </source>
</reference>
<evidence type="ECO:0000313" key="2">
    <source>
        <dbReference type="Proteomes" id="UP000058857"/>
    </source>
</evidence>
<accession>A0A0E3AZ19</accession>